<dbReference type="AlphaFoldDB" id="A0A565CGI3"/>
<keyword evidence="2" id="KW-1185">Reference proteome</keyword>
<evidence type="ECO:0008006" key="3">
    <source>
        <dbReference type="Google" id="ProtNLM"/>
    </source>
</evidence>
<protein>
    <recommendedName>
        <fullName evidence="3">F-box associated domain-containing protein</fullName>
    </recommendedName>
</protein>
<dbReference type="OrthoDB" id="1938527at2759"/>
<reference evidence="1" key="1">
    <citation type="submission" date="2019-07" db="EMBL/GenBank/DDBJ databases">
        <authorList>
            <person name="Dittberner H."/>
        </authorList>
    </citation>
    <scope>NUCLEOTIDE SEQUENCE [LARGE SCALE GENOMIC DNA]</scope>
</reference>
<organism evidence="1 2">
    <name type="scientific">Arabis nemorensis</name>
    <dbReference type="NCBI Taxonomy" id="586526"/>
    <lineage>
        <taxon>Eukaryota</taxon>
        <taxon>Viridiplantae</taxon>
        <taxon>Streptophyta</taxon>
        <taxon>Embryophyta</taxon>
        <taxon>Tracheophyta</taxon>
        <taxon>Spermatophyta</taxon>
        <taxon>Magnoliopsida</taxon>
        <taxon>eudicotyledons</taxon>
        <taxon>Gunneridae</taxon>
        <taxon>Pentapetalae</taxon>
        <taxon>rosids</taxon>
        <taxon>malvids</taxon>
        <taxon>Brassicales</taxon>
        <taxon>Brassicaceae</taxon>
        <taxon>Arabideae</taxon>
        <taxon>Arabis</taxon>
    </lineage>
</organism>
<gene>
    <name evidence="1" type="ORF">ANE_LOCUS23138</name>
</gene>
<proteinExistence type="predicted"/>
<evidence type="ECO:0000313" key="2">
    <source>
        <dbReference type="Proteomes" id="UP000489600"/>
    </source>
</evidence>
<comment type="caution">
    <text evidence="1">The sequence shown here is derived from an EMBL/GenBank/DDBJ whole genome shotgun (WGS) entry which is preliminary data.</text>
</comment>
<dbReference type="Proteomes" id="UP000489600">
    <property type="component" value="Unassembled WGS sequence"/>
</dbReference>
<name>A0A565CGI3_9BRAS</name>
<sequence>MCCLVGHVLECSVLDVGTGDWQMLSPPRYKVHSRRKSVCEWIDLLATKHWDWLQNTSPLDLHKEDFNNVPVLPVSVTQETTQLVNLEDRLAIASTYTNPEWKLEIWSMDTKEERLSKTYSIHLVGKGIFPEIRKRRFTPIVVSKQGNLVFYDNYKRLFKCYPKTDDIRCLSSDTCVISPFFENLAPLENLVTTLVVNGNIWLSC</sequence>
<evidence type="ECO:0000313" key="1">
    <source>
        <dbReference type="EMBL" id="VVB12694.1"/>
    </source>
</evidence>
<accession>A0A565CGI3</accession>
<dbReference type="EMBL" id="CABITT030000007">
    <property type="protein sequence ID" value="VVB12694.1"/>
    <property type="molecule type" value="Genomic_DNA"/>
</dbReference>